<name>A0A3E2N5Y9_9FIRM</name>
<comment type="caution">
    <text evidence="2">The sequence shown here is derived from an EMBL/GenBank/DDBJ whole genome shotgun (WGS) entry which is preliminary data.</text>
</comment>
<organism evidence="2 3">
    <name type="scientific">Lacrimispora amygdalina</name>
    <dbReference type="NCBI Taxonomy" id="253257"/>
    <lineage>
        <taxon>Bacteria</taxon>
        <taxon>Bacillati</taxon>
        <taxon>Bacillota</taxon>
        <taxon>Clostridia</taxon>
        <taxon>Lachnospirales</taxon>
        <taxon>Lachnospiraceae</taxon>
        <taxon>Lacrimispora</taxon>
    </lineage>
</organism>
<gene>
    <name evidence="2" type="ORF">DS742_24025</name>
</gene>
<reference evidence="2 3" key="1">
    <citation type="submission" date="2018-07" db="EMBL/GenBank/DDBJ databases">
        <title>New species, Clostridium PI-S10-A1B.</title>
        <authorList>
            <person name="Krishna G."/>
            <person name="Summeta K."/>
            <person name="Shikha S."/>
            <person name="Prabhu P.B."/>
            <person name="Suresh K."/>
        </authorList>
    </citation>
    <scope>NUCLEOTIDE SEQUENCE [LARGE SCALE GENOMIC DNA]</scope>
    <source>
        <strain evidence="2 3">PI-S10-A1B</strain>
    </source>
</reference>
<dbReference type="Proteomes" id="UP000260680">
    <property type="component" value="Unassembled WGS sequence"/>
</dbReference>
<evidence type="ECO:0000256" key="1">
    <source>
        <dbReference type="SAM" id="Phobius"/>
    </source>
</evidence>
<feature type="transmembrane region" description="Helical" evidence="1">
    <location>
        <begin position="32"/>
        <end position="53"/>
    </location>
</feature>
<keyword evidence="1" id="KW-0812">Transmembrane</keyword>
<protein>
    <submittedName>
        <fullName evidence="2">DUF2085 domain-containing protein</fullName>
    </submittedName>
</protein>
<feature type="transmembrane region" description="Helical" evidence="1">
    <location>
        <begin position="91"/>
        <end position="111"/>
    </location>
</feature>
<dbReference type="RefSeq" id="WP_117419481.1">
    <property type="nucleotide sequence ID" value="NZ_QOHO01000088.1"/>
</dbReference>
<sequence>MSSFFYRWLPIFFGCHCRAERSFFLNGRQFPICARCTGELVGILILGITYGIYHPQILYAVLIMIPMIIDGGIQLLTTYESTNIRRFLTGLFFGYGLFYLFVTSMIATYWYGYHFAKML</sequence>
<evidence type="ECO:0000313" key="2">
    <source>
        <dbReference type="EMBL" id="RFZ76386.1"/>
    </source>
</evidence>
<keyword evidence="1" id="KW-0472">Membrane</keyword>
<feature type="transmembrane region" description="Helical" evidence="1">
    <location>
        <begin position="59"/>
        <end position="79"/>
    </location>
</feature>
<dbReference type="Pfam" id="PF09858">
    <property type="entry name" value="DUF2085"/>
    <property type="match status" value="1"/>
</dbReference>
<accession>A0A3E2N5Y9</accession>
<dbReference type="EMBL" id="QOHO01000088">
    <property type="protein sequence ID" value="RFZ76386.1"/>
    <property type="molecule type" value="Genomic_DNA"/>
</dbReference>
<proteinExistence type="predicted"/>
<dbReference type="OrthoDB" id="9810176at2"/>
<evidence type="ECO:0000313" key="3">
    <source>
        <dbReference type="Proteomes" id="UP000260680"/>
    </source>
</evidence>
<keyword evidence="1" id="KW-1133">Transmembrane helix</keyword>
<dbReference type="AlphaFoldDB" id="A0A3E2N5Y9"/>
<dbReference type="InterPro" id="IPR019206">
    <property type="entry name" value="DUF2085_TM"/>
</dbReference>